<name>A0A8J2KY18_9HEXA</name>
<dbReference type="Proteomes" id="UP000708208">
    <property type="component" value="Unassembled WGS sequence"/>
</dbReference>
<proteinExistence type="predicted"/>
<feature type="compositionally biased region" description="Basic residues" evidence="1">
    <location>
        <begin position="114"/>
        <end position="129"/>
    </location>
</feature>
<dbReference type="AlphaFoldDB" id="A0A8J2KY18"/>
<gene>
    <name evidence="2" type="ORF">AFUS01_LOCUS33123</name>
</gene>
<reference evidence="2" key="1">
    <citation type="submission" date="2021-06" db="EMBL/GenBank/DDBJ databases">
        <authorList>
            <person name="Hodson N. C."/>
            <person name="Mongue J. A."/>
            <person name="Jaron S. K."/>
        </authorList>
    </citation>
    <scope>NUCLEOTIDE SEQUENCE</scope>
</reference>
<dbReference type="EMBL" id="CAJVCH010527740">
    <property type="protein sequence ID" value="CAG7822876.1"/>
    <property type="molecule type" value="Genomic_DNA"/>
</dbReference>
<accession>A0A8J2KY18</accession>
<protein>
    <submittedName>
        <fullName evidence="2">Uncharacterized protein</fullName>
    </submittedName>
</protein>
<evidence type="ECO:0000256" key="1">
    <source>
        <dbReference type="SAM" id="MobiDB-lite"/>
    </source>
</evidence>
<sequence>MEILSRRLDLSMRIDEKPQFIINDHHLLQLMSARPADLDSIIATINTYLESMPLWIRSFKKILDQGSPCIELMRQSKCHNCFQNGHCAWGCLEDYSAANQKRFYEENPMSKNQVNRRRRQQKVANRKIRIQGQPQQ</sequence>
<evidence type="ECO:0000313" key="3">
    <source>
        <dbReference type="Proteomes" id="UP000708208"/>
    </source>
</evidence>
<keyword evidence="3" id="KW-1185">Reference proteome</keyword>
<evidence type="ECO:0000313" key="2">
    <source>
        <dbReference type="EMBL" id="CAG7822876.1"/>
    </source>
</evidence>
<feature type="region of interest" description="Disordered" evidence="1">
    <location>
        <begin position="106"/>
        <end position="136"/>
    </location>
</feature>
<comment type="caution">
    <text evidence="2">The sequence shown here is derived from an EMBL/GenBank/DDBJ whole genome shotgun (WGS) entry which is preliminary data.</text>
</comment>
<organism evidence="2 3">
    <name type="scientific">Allacma fusca</name>
    <dbReference type="NCBI Taxonomy" id="39272"/>
    <lineage>
        <taxon>Eukaryota</taxon>
        <taxon>Metazoa</taxon>
        <taxon>Ecdysozoa</taxon>
        <taxon>Arthropoda</taxon>
        <taxon>Hexapoda</taxon>
        <taxon>Collembola</taxon>
        <taxon>Symphypleona</taxon>
        <taxon>Sminthuridae</taxon>
        <taxon>Allacma</taxon>
    </lineage>
</organism>